<dbReference type="CDD" id="cd05233">
    <property type="entry name" value="SDR_c"/>
    <property type="match status" value="1"/>
</dbReference>
<dbReference type="HOGENOM" id="CLU_010194_8_0_1"/>
<gene>
    <name evidence="4" type="ORF">GLOTRDRAFT_133269</name>
</gene>
<dbReference type="GO" id="GO:0016491">
    <property type="term" value="F:oxidoreductase activity"/>
    <property type="evidence" value="ECO:0007669"/>
    <property type="project" value="UniProtKB-KW"/>
</dbReference>
<keyword evidence="2" id="KW-0521">NADP</keyword>
<comment type="similarity">
    <text evidence="1">Belongs to the short-chain dehydrogenases/reductases (SDR) family.</text>
</comment>
<dbReference type="Proteomes" id="UP000030669">
    <property type="component" value="Unassembled WGS sequence"/>
</dbReference>
<dbReference type="OrthoDB" id="1933717at2759"/>
<dbReference type="InterPro" id="IPR002347">
    <property type="entry name" value="SDR_fam"/>
</dbReference>
<dbReference type="PRINTS" id="PR00081">
    <property type="entry name" value="GDHRDH"/>
</dbReference>
<dbReference type="eggNOG" id="KOG1205">
    <property type="taxonomic scope" value="Eukaryota"/>
</dbReference>
<organism evidence="4 5">
    <name type="scientific">Gloeophyllum trabeum (strain ATCC 11539 / FP-39264 / Madison 617)</name>
    <name type="common">Brown rot fungus</name>
    <dbReference type="NCBI Taxonomy" id="670483"/>
    <lineage>
        <taxon>Eukaryota</taxon>
        <taxon>Fungi</taxon>
        <taxon>Dikarya</taxon>
        <taxon>Basidiomycota</taxon>
        <taxon>Agaricomycotina</taxon>
        <taxon>Agaricomycetes</taxon>
        <taxon>Gloeophyllales</taxon>
        <taxon>Gloeophyllaceae</taxon>
        <taxon>Gloeophyllum</taxon>
    </lineage>
</organism>
<dbReference type="PANTHER" id="PTHR43391">
    <property type="entry name" value="RETINOL DEHYDROGENASE-RELATED"/>
    <property type="match status" value="1"/>
</dbReference>
<dbReference type="EMBL" id="KB469311">
    <property type="protein sequence ID" value="EPQ51407.1"/>
    <property type="molecule type" value="Genomic_DNA"/>
</dbReference>
<evidence type="ECO:0000313" key="5">
    <source>
        <dbReference type="Proteomes" id="UP000030669"/>
    </source>
</evidence>
<dbReference type="OMA" id="RTNIAEM"/>
<evidence type="ECO:0000256" key="2">
    <source>
        <dbReference type="ARBA" id="ARBA00022857"/>
    </source>
</evidence>
<dbReference type="GeneID" id="19302703"/>
<evidence type="ECO:0000256" key="1">
    <source>
        <dbReference type="ARBA" id="ARBA00006484"/>
    </source>
</evidence>
<accession>S7PVJ2</accession>
<dbReference type="AlphaFoldDB" id="S7PVJ2"/>
<dbReference type="RefSeq" id="XP_007870364.1">
    <property type="nucleotide sequence ID" value="XM_007872173.1"/>
</dbReference>
<dbReference type="Pfam" id="PF00106">
    <property type="entry name" value="adh_short"/>
    <property type="match status" value="1"/>
</dbReference>
<evidence type="ECO:0000313" key="4">
    <source>
        <dbReference type="EMBL" id="EPQ51407.1"/>
    </source>
</evidence>
<protein>
    <submittedName>
        <fullName evidence="4">Oxidoreductase</fullName>
    </submittedName>
</protein>
<keyword evidence="3" id="KW-0560">Oxidoreductase</keyword>
<dbReference type="SUPFAM" id="SSF51735">
    <property type="entry name" value="NAD(P)-binding Rossmann-fold domains"/>
    <property type="match status" value="1"/>
</dbReference>
<name>S7PVJ2_GLOTA</name>
<dbReference type="Gene3D" id="3.40.50.720">
    <property type="entry name" value="NAD(P)-binding Rossmann-like Domain"/>
    <property type="match status" value="1"/>
</dbReference>
<dbReference type="PANTHER" id="PTHR43391:SF14">
    <property type="entry name" value="DEHYDROGENASE_REDUCTASE SDR FAMILY PROTEIN 7-LIKE"/>
    <property type="match status" value="1"/>
</dbReference>
<evidence type="ECO:0000256" key="3">
    <source>
        <dbReference type="ARBA" id="ARBA00023002"/>
    </source>
</evidence>
<dbReference type="InterPro" id="IPR036291">
    <property type="entry name" value="NAD(P)-bd_dom_sf"/>
</dbReference>
<sequence>MAPHPEFPAITVYKDVYPGIDLDTRLKDAAKGKVVYITGASRGVGESTVYAYAKAGASGLFITARSANVLASVAESARKISTSVAVEPYGLDITDEKAVGESVKKCIEKFGRIDIVISNAGYMEKWKKIGEANPDEWWKTMTINIRGTFNVVHHTIKHLVAAKGYAVLLSSFGAQARMLGASGYQTSKHAINRFVEFIQVEYGSDGVKVFSVHPGGIVTELALNEPSIVELLQDKVEVASHSIVRLTSGSEDYLSGRFVSCTWDLDELAKRRKEIEEGDLLKNRLDIGSLTDPLQS</sequence>
<reference evidence="4 5" key="1">
    <citation type="journal article" date="2012" name="Science">
        <title>The Paleozoic origin of enzymatic lignin decomposition reconstructed from 31 fungal genomes.</title>
        <authorList>
            <person name="Floudas D."/>
            <person name="Binder M."/>
            <person name="Riley R."/>
            <person name="Barry K."/>
            <person name="Blanchette R.A."/>
            <person name="Henrissat B."/>
            <person name="Martinez A.T."/>
            <person name="Otillar R."/>
            <person name="Spatafora J.W."/>
            <person name="Yadav J.S."/>
            <person name="Aerts A."/>
            <person name="Benoit I."/>
            <person name="Boyd A."/>
            <person name="Carlson A."/>
            <person name="Copeland A."/>
            <person name="Coutinho P.M."/>
            <person name="de Vries R.P."/>
            <person name="Ferreira P."/>
            <person name="Findley K."/>
            <person name="Foster B."/>
            <person name="Gaskell J."/>
            <person name="Glotzer D."/>
            <person name="Gorecki P."/>
            <person name="Heitman J."/>
            <person name="Hesse C."/>
            <person name="Hori C."/>
            <person name="Igarashi K."/>
            <person name="Jurgens J.A."/>
            <person name="Kallen N."/>
            <person name="Kersten P."/>
            <person name="Kohler A."/>
            <person name="Kuees U."/>
            <person name="Kumar T.K.A."/>
            <person name="Kuo A."/>
            <person name="LaButti K."/>
            <person name="Larrondo L.F."/>
            <person name="Lindquist E."/>
            <person name="Ling A."/>
            <person name="Lombard V."/>
            <person name="Lucas S."/>
            <person name="Lundell T."/>
            <person name="Martin R."/>
            <person name="McLaughlin D.J."/>
            <person name="Morgenstern I."/>
            <person name="Morin E."/>
            <person name="Murat C."/>
            <person name="Nagy L.G."/>
            <person name="Nolan M."/>
            <person name="Ohm R.A."/>
            <person name="Patyshakuliyeva A."/>
            <person name="Rokas A."/>
            <person name="Ruiz-Duenas F.J."/>
            <person name="Sabat G."/>
            <person name="Salamov A."/>
            <person name="Samejima M."/>
            <person name="Schmutz J."/>
            <person name="Slot J.C."/>
            <person name="St John F."/>
            <person name="Stenlid J."/>
            <person name="Sun H."/>
            <person name="Sun S."/>
            <person name="Syed K."/>
            <person name="Tsang A."/>
            <person name="Wiebenga A."/>
            <person name="Young D."/>
            <person name="Pisabarro A."/>
            <person name="Eastwood D.C."/>
            <person name="Martin F."/>
            <person name="Cullen D."/>
            <person name="Grigoriev I.V."/>
            <person name="Hibbett D.S."/>
        </authorList>
    </citation>
    <scope>NUCLEOTIDE SEQUENCE [LARGE SCALE GENOMIC DNA]</scope>
    <source>
        <strain evidence="4 5">ATCC 11539</strain>
    </source>
</reference>
<dbReference type="KEGG" id="gtr:GLOTRDRAFT_133269"/>
<proteinExistence type="inferred from homology"/>
<keyword evidence="5" id="KW-1185">Reference proteome</keyword>